<feature type="compositionally biased region" description="Basic and acidic residues" evidence="9">
    <location>
        <begin position="205"/>
        <end position="216"/>
    </location>
</feature>
<feature type="transmembrane region" description="Helical" evidence="10">
    <location>
        <begin position="130"/>
        <end position="154"/>
    </location>
</feature>
<sequence length="216" mass="22814">MKATSPLLHVTPRSSQQRGLLAGATLLVVTVLSFGAAAVYDRRGSNLLATKAAIRRVLKFGDPVSLKHHSPTAIRRGMKFGNPASLKPHSPTVSRCVNAHALVMPESVPRGSFSPKTLHHPTMTTKDRQLAVNSLFGLGLPELVVVGGIAALLFGPSKLPELGKALGQTAKSLGSAVKEFNEELKEEMQTDETEAPAASDSATAAKKEDVPPANKE</sequence>
<dbReference type="GO" id="GO:0043953">
    <property type="term" value="P:protein transport by the Tat complex"/>
    <property type="evidence" value="ECO:0007669"/>
    <property type="project" value="InterPro"/>
</dbReference>
<dbReference type="Gene3D" id="1.20.5.3310">
    <property type="match status" value="1"/>
</dbReference>
<keyword evidence="7 10" id="KW-0472">Membrane</keyword>
<evidence type="ECO:0000256" key="5">
    <source>
        <dbReference type="ARBA" id="ARBA00022989"/>
    </source>
</evidence>
<evidence type="ECO:0000256" key="2">
    <source>
        <dbReference type="ARBA" id="ARBA00022448"/>
    </source>
</evidence>
<keyword evidence="3 10" id="KW-0812">Transmembrane</keyword>
<dbReference type="AlphaFoldDB" id="A0A7S2U1Y8"/>
<dbReference type="Pfam" id="PF02416">
    <property type="entry name" value="TatA_B_E"/>
    <property type="match status" value="1"/>
</dbReference>
<evidence type="ECO:0000256" key="7">
    <source>
        <dbReference type="ARBA" id="ARBA00023136"/>
    </source>
</evidence>
<evidence type="ECO:0000256" key="6">
    <source>
        <dbReference type="ARBA" id="ARBA00023010"/>
    </source>
</evidence>
<protein>
    <submittedName>
        <fullName evidence="11">Uncharacterized protein</fullName>
    </submittedName>
</protein>
<dbReference type="GO" id="GO:0006886">
    <property type="term" value="P:intracellular protein transport"/>
    <property type="evidence" value="ECO:0007669"/>
    <property type="project" value="UniProtKB-ARBA"/>
</dbReference>
<feature type="region of interest" description="Disordered" evidence="9">
    <location>
        <begin position="182"/>
        <end position="216"/>
    </location>
</feature>
<dbReference type="PANTHER" id="PTHR33162:SF1">
    <property type="entry name" value="SEC-INDEPENDENT PROTEIN TRANSLOCASE PROTEIN TATA, CHLOROPLASTIC"/>
    <property type="match status" value="1"/>
</dbReference>
<evidence type="ECO:0000256" key="8">
    <source>
        <dbReference type="ARBA" id="ARBA00025340"/>
    </source>
</evidence>
<evidence type="ECO:0000256" key="1">
    <source>
        <dbReference type="ARBA" id="ARBA00004581"/>
    </source>
</evidence>
<name>A0A7S2U1Y8_9EUKA</name>
<evidence type="ECO:0000256" key="3">
    <source>
        <dbReference type="ARBA" id="ARBA00022692"/>
    </source>
</evidence>
<dbReference type="PANTHER" id="PTHR33162">
    <property type="entry name" value="SEC-INDEPENDENT PROTEIN TRANSLOCASE PROTEIN TATA, CHLOROPLASTIC"/>
    <property type="match status" value="1"/>
</dbReference>
<keyword evidence="6" id="KW-0811">Translocation</keyword>
<comment type="function">
    <text evidence="8">Part of the twin-arginine translocation (Tat) system that transports large folded proteins containing a characteristic twin-arginine motif in their signal peptide across the thylakoid membrane. Involved in delta pH-dependent protein transport required for chloroplast development, especially thylakoid membrane formation. TATC and TATB mediate precursor recognition, whereas TATA facilitates translocation.</text>
</comment>
<keyword evidence="5 10" id="KW-1133">Transmembrane helix</keyword>
<dbReference type="InterPro" id="IPR006312">
    <property type="entry name" value="TatA/E"/>
</dbReference>
<organism evidence="11">
    <name type="scientific">Lotharella oceanica</name>
    <dbReference type="NCBI Taxonomy" id="641309"/>
    <lineage>
        <taxon>Eukaryota</taxon>
        <taxon>Sar</taxon>
        <taxon>Rhizaria</taxon>
        <taxon>Cercozoa</taxon>
        <taxon>Chlorarachniophyceae</taxon>
        <taxon>Lotharella</taxon>
    </lineage>
</organism>
<proteinExistence type="inferred from homology"/>
<dbReference type="EMBL" id="HBHP01033664">
    <property type="protein sequence ID" value="CAD9776712.1"/>
    <property type="molecule type" value="Transcribed_RNA"/>
</dbReference>
<evidence type="ECO:0000256" key="4">
    <source>
        <dbReference type="ARBA" id="ARBA00022927"/>
    </source>
</evidence>
<comment type="subcellular location">
    <subcellularLocation>
        <location evidence="1">Plastid</location>
        <location evidence="1">Chloroplast thylakoid membrane</location>
        <topology evidence="1">Single-pass membrane protein</topology>
    </subcellularLocation>
</comment>
<dbReference type="GO" id="GO:0009535">
    <property type="term" value="C:chloroplast thylakoid membrane"/>
    <property type="evidence" value="ECO:0007669"/>
    <property type="project" value="UniProtKB-SubCell"/>
</dbReference>
<keyword evidence="4" id="KW-0653">Protein transport</keyword>
<feature type="transmembrane region" description="Helical" evidence="10">
    <location>
        <begin position="20"/>
        <end position="40"/>
    </location>
</feature>
<reference evidence="11" key="1">
    <citation type="submission" date="2021-01" db="EMBL/GenBank/DDBJ databases">
        <authorList>
            <person name="Corre E."/>
            <person name="Pelletier E."/>
            <person name="Niang G."/>
            <person name="Scheremetjew M."/>
            <person name="Finn R."/>
            <person name="Kale V."/>
            <person name="Holt S."/>
            <person name="Cochrane G."/>
            <person name="Meng A."/>
            <person name="Brown T."/>
            <person name="Cohen L."/>
        </authorList>
    </citation>
    <scope>NUCLEOTIDE SEQUENCE</scope>
    <source>
        <strain evidence="11">CCMP622</strain>
    </source>
</reference>
<feature type="compositionally biased region" description="Low complexity" evidence="9">
    <location>
        <begin position="195"/>
        <end position="204"/>
    </location>
</feature>
<dbReference type="InterPro" id="IPR003369">
    <property type="entry name" value="TatA/B/E"/>
</dbReference>
<accession>A0A7S2U1Y8</accession>
<evidence type="ECO:0000313" key="11">
    <source>
        <dbReference type="EMBL" id="CAD9776712.1"/>
    </source>
</evidence>
<dbReference type="PRINTS" id="PR01506">
    <property type="entry name" value="TATBPROTEIN"/>
</dbReference>
<keyword evidence="2" id="KW-0813">Transport</keyword>
<dbReference type="HAMAP" id="MF_00236">
    <property type="entry name" value="TatA_E"/>
    <property type="match status" value="1"/>
</dbReference>
<evidence type="ECO:0000256" key="9">
    <source>
        <dbReference type="SAM" id="MobiDB-lite"/>
    </source>
</evidence>
<evidence type="ECO:0000256" key="10">
    <source>
        <dbReference type="SAM" id="Phobius"/>
    </source>
</evidence>
<gene>
    <name evidence="11" type="ORF">LSP00402_LOCUS20726</name>
</gene>